<dbReference type="Proteomes" id="UP000276437">
    <property type="component" value="Chromosome"/>
</dbReference>
<gene>
    <name evidence="3" type="primary">cheX</name>
    <name evidence="3" type="ORF">MAMMFC1_02020</name>
</gene>
<evidence type="ECO:0000259" key="2">
    <source>
        <dbReference type="Pfam" id="PF13690"/>
    </source>
</evidence>
<dbReference type="InterPro" id="IPR038756">
    <property type="entry name" value="CheX-like"/>
</dbReference>
<keyword evidence="1" id="KW-0145">Chemotaxis</keyword>
<dbReference type="PANTHER" id="PTHR39452">
    <property type="entry name" value="CHEY-P PHOSPHATASE CHEX"/>
    <property type="match status" value="1"/>
</dbReference>
<dbReference type="AlphaFoldDB" id="A0A348AJU4"/>
<proteinExistence type="predicted"/>
<sequence>MDVKLINPFVDAVAAVMPQLGFAQISRGGLSAGDQYVTSKGLTVVVGVTNALTGSIAYNMTEDTARKIASTMMMGMPVAALDDMAQSAISEMVNMVTSNAVTSLGKMGVVVKLLPPGLVVGDNSKIKVSESKFLAIEIMVDSERLELNFGLGT</sequence>
<evidence type="ECO:0000256" key="1">
    <source>
        <dbReference type="ARBA" id="ARBA00022500"/>
    </source>
</evidence>
<dbReference type="EMBL" id="AP018449">
    <property type="protein sequence ID" value="BBB91342.1"/>
    <property type="molecule type" value="Genomic_DNA"/>
</dbReference>
<name>A0A348AJU4_9FIRM</name>
<keyword evidence="4" id="KW-1185">Reference proteome</keyword>
<dbReference type="CDD" id="cd17906">
    <property type="entry name" value="CheX"/>
    <property type="match status" value="1"/>
</dbReference>
<dbReference type="Gene3D" id="3.40.1550.10">
    <property type="entry name" value="CheC-like"/>
    <property type="match status" value="1"/>
</dbReference>
<dbReference type="KEGG" id="mana:MAMMFC1_02020"/>
<dbReference type="GO" id="GO:0016787">
    <property type="term" value="F:hydrolase activity"/>
    <property type="evidence" value="ECO:0007669"/>
    <property type="project" value="UniProtKB-KW"/>
</dbReference>
<dbReference type="PANTHER" id="PTHR39452:SF1">
    <property type="entry name" value="CHEY-P PHOSPHATASE CHEX"/>
    <property type="match status" value="1"/>
</dbReference>
<organism evidence="3 4">
    <name type="scientific">Methylomusa anaerophila</name>
    <dbReference type="NCBI Taxonomy" id="1930071"/>
    <lineage>
        <taxon>Bacteria</taxon>
        <taxon>Bacillati</taxon>
        <taxon>Bacillota</taxon>
        <taxon>Negativicutes</taxon>
        <taxon>Selenomonadales</taxon>
        <taxon>Sporomusaceae</taxon>
        <taxon>Methylomusa</taxon>
    </lineage>
</organism>
<dbReference type="RefSeq" id="WP_126308371.1">
    <property type="nucleotide sequence ID" value="NZ_AP018449.1"/>
</dbReference>
<dbReference type="OrthoDB" id="9788100at2"/>
<reference evidence="3 4" key="1">
    <citation type="journal article" date="2018" name="Int. J. Syst. Evol. Microbiol.">
        <title>Methylomusa anaerophila gen. nov., sp. nov., an anaerobic methanol-utilizing bacterium isolated from a microbial fuel cell.</title>
        <authorList>
            <person name="Amano N."/>
            <person name="Yamamuro A."/>
            <person name="Miyahara M."/>
            <person name="Kouzuma A."/>
            <person name="Abe T."/>
            <person name="Watanabe K."/>
        </authorList>
    </citation>
    <scope>NUCLEOTIDE SEQUENCE [LARGE SCALE GENOMIC DNA]</scope>
    <source>
        <strain evidence="3 4">MMFC1</strain>
    </source>
</reference>
<dbReference type="GO" id="GO:0006935">
    <property type="term" value="P:chemotaxis"/>
    <property type="evidence" value="ECO:0007669"/>
    <property type="project" value="UniProtKB-KW"/>
</dbReference>
<evidence type="ECO:0000313" key="3">
    <source>
        <dbReference type="EMBL" id="BBB91342.1"/>
    </source>
</evidence>
<accession>A0A348AJU4</accession>
<protein>
    <submittedName>
        <fullName evidence="3">CheY-P phosphatase CheX</fullName>
        <ecNumber evidence="3">3.-.-.-</ecNumber>
    </submittedName>
</protein>
<evidence type="ECO:0000313" key="4">
    <source>
        <dbReference type="Proteomes" id="UP000276437"/>
    </source>
</evidence>
<keyword evidence="3" id="KW-0378">Hydrolase</keyword>
<dbReference type="InterPro" id="IPR028976">
    <property type="entry name" value="CheC-like_sf"/>
</dbReference>
<feature type="domain" description="Chemotaxis phosphatase CheX-like" evidence="2">
    <location>
        <begin position="43"/>
        <end position="137"/>
    </location>
</feature>
<dbReference type="EC" id="3.-.-.-" evidence="3"/>
<dbReference type="SUPFAM" id="SSF103039">
    <property type="entry name" value="CheC-like"/>
    <property type="match status" value="1"/>
</dbReference>
<dbReference type="Pfam" id="PF13690">
    <property type="entry name" value="CheX"/>
    <property type="match status" value="1"/>
</dbReference>
<dbReference type="InterPro" id="IPR028051">
    <property type="entry name" value="CheX-like_dom"/>
</dbReference>